<dbReference type="SUPFAM" id="SSF56112">
    <property type="entry name" value="Protein kinase-like (PK-like)"/>
    <property type="match status" value="1"/>
</dbReference>
<dbReference type="InterPro" id="IPR022495">
    <property type="entry name" value="Bud32"/>
</dbReference>
<evidence type="ECO:0000256" key="10">
    <source>
        <dbReference type="ARBA" id="ARBA00048679"/>
    </source>
</evidence>
<evidence type="ECO:0000256" key="3">
    <source>
        <dbReference type="ARBA" id="ARBA00022527"/>
    </source>
</evidence>
<evidence type="ECO:0000256" key="11">
    <source>
        <dbReference type="ARBA" id="ARBA00065170"/>
    </source>
</evidence>
<dbReference type="GO" id="GO:0000408">
    <property type="term" value="C:EKC/KEOPS complex"/>
    <property type="evidence" value="ECO:0007669"/>
    <property type="project" value="UniProtKB-ARBA"/>
</dbReference>
<evidence type="ECO:0000259" key="12">
    <source>
        <dbReference type="Pfam" id="PF01163"/>
    </source>
</evidence>
<dbReference type="GO" id="GO:0004674">
    <property type="term" value="F:protein serine/threonine kinase activity"/>
    <property type="evidence" value="ECO:0007669"/>
    <property type="project" value="UniProtKB-KW"/>
</dbReference>
<dbReference type="AlphaFoldDB" id="A0A7C5Y4W3"/>
<dbReference type="Gene3D" id="3.30.200.20">
    <property type="entry name" value="Phosphorylase Kinase, domain 1"/>
    <property type="match status" value="1"/>
</dbReference>
<keyword evidence="6" id="KW-0547">Nucleotide-binding</keyword>
<evidence type="ECO:0000256" key="1">
    <source>
        <dbReference type="ARBA" id="ARBA00010630"/>
    </source>
</evidence>
<evidence type="ECO:0000256" key="9">
    <source>
        <dbReference type="ARBA" id="ARBA00047899"/>
    </source>
</evidence>
<comment type="caution">
    <text evidence="13">The sequence shown here is derived from an EMBL/GenBank/DDBJ whole genome shotgun (WGS) entry which is preliminary data.</text>
</comment>
<keyword evidence="3" id="KW-0723">Serine/threonine-protein kinase</keyword>
<name>A0A7C5Y4W3_CALS0</name>
<dbReference type="NCBIfam" id="NF011463">
    <property type="entry name" value="PRK14879.1-4"/>
    <property type="match status" value="1"/>
</dbReference>
<evidence type="ECO:0000256" key="8">
    <source>
        <dbReference type="ARBA" id="ARBA00022840"/>
    </source>
</evidence>
<accession>A0A7C5Y4W3</accession>
<proteinExistence type="inferred from homology"/>
<reference evidence="13" key="1">
    <citation type="journal article" date="2020" name="mSystems">
        <title>Genome- and Community-Level Interaction Insights into Carbon Utilization and Element Cycling Functions of Hydrothermarchaeota in Hydrothermal Sediment.</title>
        <authorList>
            <person name="Zhou Z."/>
            <person name="Liu Y."/>
            <person name="Xu W."/>
            <person name="Pan J."/>
            <person name="Luo Z.H."/>
            <person name="Li M."/>
        </authorList>
    </citation>
    <scope>NUCLEOTIDE SEQUENCE [LARGE SCALE GENOMIC DNA]</scope>
    <source>
        <strain evidence="13">SpSt-1084</strain>
    </source>
</reference>
<dbReference type="Gene3D" id="1.10.510.10">
    <property type="entry name" value="Transferase(Phosphotransferase) domain 1"/>
    <property type="match status" value="1"/>
</dbReference>
<dbReference type="PANTHER" id="PTHR12209">
    <property type="entry name" value="NON-SPECIFIC SERINE/THREONINE PROTEIN KINASE"/>
    <property type="match status" value="1"/>
</dbReference>
<keyword evidence="8" id="KW-0067">ATP-binding</keyword>
<dbReference type="InterPro" id="IPR018934">
    <property type="entry name" value="RIO_dom"/>
</dbReference>
<gene>
    <name evidence="13" type="ORF">ENM42_04100</name>
</gene>
<evidence type="ECO:0000256" key="6">
    <source>
        <dbReference type="ARBA" id="ARBA00022741"/>
    </source>
</evidence>
<dbReference type="EMBL" id="DRXS01000222">
    <property type="protein sequence ID" value="HHR40995.1"/>
    <property type="molecule type" value="Genomic_DNA"/>
</dbReference>
<dbReference type="GO" id="GO:0005524">
    <property type="term" value="F:ATP binding"/>
    <property type="evidence" value="ECO:0007669"/>
    <property type="project" value="UniProtKB-KW"/>
</dbReference>
<dbReference type="NCBIfam" id="TIGR03724">
    <property type="entry name" value="arch_bud32"/>
    <property type="match status" value="1"/>
</dbReference>
<evidence type="ECO:0000256" key="2">
    <source>
        <dbReference type="ARBA" id="ARBA00012513"/>
    </source>
</evidence>
<comment type="similarity">
    <text evidence="1">Belongs to the protein kinase superfamily. BUD32 family.</text>
</comment>
<evidence type="ECO:0000256" key="5">
    <source>
        <dbReference type="ARBA" id="ARBA00022694"/>
    </source>
</evidence>
<keyword evidence="7 13" id="KW-0418">Kinase</keyword>
<dbReference type="GO" id="GO:0008033">
    <property type="term" value="P:tRNA processing"/>
    <property type="evidence" value="ECO:0007669"/>
    <property type="project" value="UniProtKB-KW"/>
</dbReference>
<comment type="catalytic activity">
    <reaction evidence="10">
        <text>L-seryl-[protein] + ATP = O-phospho-L-seryl-[protein] + ADP + H(+)</text>
        <dbReference type="Rhea" id="RHEA:17989"/>
        <dbReference type="Rhea" id="RHEA-COMP:9863"/>
        <dbReference type="Rhea" id="RHEA-COMP:11604"/>
        <dbReference type="ChEBI" id="CHEBI:15378"/>
        <dbReference type="ChEBI" id="CHEBI:29999"/>
        <dbReference type="ChEBI" id="CHEBI:30616"/>
        <dbReference type="ChEBI" id="CHEBI:83421"/>
        <dbReference type="ChEBI" id="CHEBI:456216"/>
        <dbReference type="EC" id="2.7.11.1"/>
    </reaction>
</comment>
<dbReference type="Pfam" id="PF01163">
    <property type="entry name" value="RIO1"/>
    <property type="match status" value="1"/>
</dbReference>
<dbReference type="PANTHER" id="PTHR12209:SF0">
    <property type="entry name" value="EKC_KEOPS COMPLEX SUBUNIT TP53RK"/>
    <property type="match status" value="1"/>
</dbReference>
<dbReference type="InterPro" id="IPR011009">
    <property type="entry name" value="Kinase-like_dom_sf"/>
</dbReference>
<comment type="subunit">
    <text evidence="11">Component of the KEOPS complex that consists of Kae1, Bud32, Cgi121 and Pcc1; the whole complex dimerizes.</text>
</comment>
<organism evidence="13">
    <name type="scientific">Caldiarchaeum subterraneum</name>
    <dbReference type="NCBI Taxonomy" id="311458"/>
    <lineage>
        <taxon>Archaea</taxon>
        <taxon>Nitrososphaerota</taxon>
        <taxon>Candidatus Caldarchaeales</taxon>
        <taxon>Candidatus Caldarchaeaceae</taxon>
        <taxon>Candidatus Caldarchaeum</taxon>
    </lineage>
</organism>
<evidence type="ECO:0000256" key="7">
    <source>
        <dbReference type="ARBA" id="ARBA00022777"/>
    </source>
</evidence>
<feature type="domain" description="RIO-type" evidence="12">
    <location>
        <begin position="43"/>
        <end position="146"/>
    </location>
</feature>
<comment type="catalytic activity">
    <reaction evidence="9">
        <text>L-threonyl-[protein] + ATP = O-phospho-L-threonyl-[protein] + ADP + H(+)</text>
        <dbReference type="Rhea" id="RHEA:46608"/>
        <dbReference type="Rhea" id="RHEA-COMP:11060"/>
        <dbReference type="Rhea" id="RHEA-COMP:11605"/>
        <dbReference type="ChEBI" id="CHEBI:15378"/>
        <dbReference type="ChEBI" id="CHEBI:30013"/>
        <dbReference type="ChEBI" id="CHEBI:30616"/>
        <dbReference type="ChEBI" id="CHEBI:61977"/>
        <dbReference type="ChEBI" id="CHEBI:456216"/>
        <dbReference type="EC" id="2.7.11.1"/>
    </reaction>
</comment>
<keyword evidence="5" id="KW-0819">tRNA processing</keyword>
<protein>
    <recommendedName>
        <fullName evidence="2">non-specific serine/threonine protein kinase</fullName>
        <ecNumber evidence="2">2.7.11.1</ecNumber>
    </recommendedName>
</protein>
<evidence type="ECO:0000256" key="4">
    <source>
        <dbReference type="ARBA" id="ARBA00022679"/>
    </source>
</evidence>
<evidence type="ECO:0000313" key="13">
    <source>
        <dbReference type="EMBL" id="HHR40995.1"/>
    </source>
</evidence>
<sequence length="214" mass="24860">MLESLDFVEKRVVRVGAEAVIKEATWKNLKVIIKHRVPKRYREESIDLRVKRSRTIHEAKMLLYLSEHGVPVPLLFFVDPVENVIYMQYIEGLELRNHPEPIQRAEKLGLIVGKMHSLDVTHGDLTLSNIIADQNEGVWLVDFGLSLFNSDLEEKAIDIHLLERSTASTFPQQTRKFFYKFMNAYATFCGQDTAREVLEKMKEIRSRGRYVVRG</sequence>
<dbReference type="GO" id="GO:0005829">
    <property type="term" value="C:cytosol"/>
    <property type="evidence" value="ECO:0007669"/>
    <property type="project" value="TreeGrafter"/>
</dbReference>
<keyword evidence="4" id="KW-0808">Transferase</keyword>
<dbReference type="FunFam" id="3.30.200.20:FF:000201">
    <property type="entry name" value="TP53-regulating kinase isoform X1"/>
    <property type="match status" value="1"/>
</dbReference>
<dbReference type="EC" id="2.7.11.1" evidence="2"/>